<feature type="compositionally biased region" description="Pro residues" evidence="2">
    <location>
        <begin position="626"/>
        <end position="637"/>
    </location>
</feature>
<feature type="compositionally biased region" description="Basic and acidic residues" evidence="2">
    <location>
        <begin position="371"/>
        <end position="382"/>
    </location>
</feature>
<dbReference type="Gene3D" id="1.20.58.2220">
    <property type="entry name" value="Formin, FH2 domain"/>
    <property type="match status" value="1"/>
</dbReference>
<feature type="coiled-coil region" evidence="1">
    <location>
        <begin position="914"/>
        <end position="978"/>
    </location>
</feature>
<feature type="region of interest" description="Disordered" evidence="2">
    <location>
        <begin position="309"/>
        <end position="642"/>
    </location>
</feature>
<evidence type="ECO:0000313" key="5">
    <source>
        <dbReference type="Proteomes" id="UP000835052"/>
    </source>
</evidence>
<dbReference type="GO" id="GO:0030041">
    <property type="term" value="P:actin filament polymerization"/>
    <property type="evidence" value="ECO:0007669"/>
    <property type="project" value="TreeGrafter"/>
</dbReference>
<sequence length="1062" mass="116715">MAKKKLAKALRRSQKEDLISLKNGSEEEPQSKSHSSKSKKAAEKDDFDFPLIIDCQADENSNPRKLNDATDLIHEKNQTAGSAEGSASELKAAVKEFRNSSSEKARACNLAFINAYISEKTYIQRYHLRQKLIEFGLFSELRSPSVQKVKEASLMKEVRIFLNRELKDYELFNEKMSPINCLWRIKERADPATWKNLLDFFEFLSNCERMSQYLVTGRTLSDAQVQTETPSFMDAKTAALPRVRHRSVAVKLPVKVCLEEDIPETDVAASTLSHSFTQASTPRRPMEENVESHSFIYRFSTREAKNSSSTLSALSSSPMSTQGLTSKNSTPKHLPSLCEYDELSGDTKSATPRSMDSHDVYLTPTLSIQTPERRDEGDDQKRVRSTSFADFSFSSNGATPSPLTKVKVKENDTGLPISRITSPKVKRPDRSKSTPVDCSSALIQFSMPTVTDSPSPSQEKVAEIKSDDNLPPVTGGPPPPAPPTSKIKNLDETPLNGCSTVDSMLPPVSGGPPAPPPPPQKLNSSDADNALPPITGGPSAPPLIEMNNSLMRGMLPPVTGGPSVPPPPPFSQNGSIPPVCSAPPPPPPPPSFSQNGKIPPICSAPPPPPPPPPPPQMTSAGTSGAGPPPPPPPPPPGFFNAAGSTIQGAGTVFNDLFCVDFNAEERSKMEEIFEEASLKSNRSPLEGGSVGRSFGAKCARATASASCDSPSPTSLLSANKALSIEIFLKKLRPLDYNQLIEKLETNNTDDMKVDLMNTLLTIYPEVEELAAFERVEFRTLTHASDQFCWHIARKPSLKLRIELLIAKDTFSSEVSKFKNWIEALFEACEMSRGPLVQNLLRKCLQYGNYLNQGSVWAEAAGFSLSSLPSLLQLRGKGRHSNIRMADLIATFSDFNISSVQEVEMKLVPVRTYILNEITQAVEQLEKMLGKLNAAMKATKDEALLNSYKPFLEDSGEEIEQVKRDLEELRRREAELKQYLCAGSLSLQKIFDILEQSMRLLLEALKTSKAAMQRTTSMLTMPTVKQRDAVRSLRSGELLARKSLALKHRDLPVEQLCKLFSAV</sequence>
<evidence type="ECO:0000256" key="2">
    <source>
        <dbReference type="SAM" id="MobiDB-lite"/>
    </source>
</evidence>
<dbReference type="GO" id="GO:0005884">
    <property type="term" value="C:actin filament"/>
    <property type="evidence" value="ECO:0007669"/>
    <property type="project" value="TreeGrafter"/>
</dbReference>
<evidence type="ECO:0000259" key="3">
    <source>
        <dbReference type="PROSITE" id="PS51444"/>
    </source>
</evidence>
<dbReference type="SMART" id="SM00498">
    <property type="entry name" value="FH2"/>
    <property type="match status" value="1"/>
</dbReference>
<evidence type="ECO:0000313" key="4">
    <source>
        <dbReference type="EMBL" id="CAD6188380.1"/>
    </source>
</evidence>
<keyword evidence="5" id="KW-1185">Reference proteome</keyword>
<accession>A0A8S1H4L5</accession>
<dbReference type="OrthoDB" id="1668162at2759"/>
<dbReference type="EMBL" id="CAJGYM010000008">
    <property type="protein sequence ID" value="CAD6188380.1"/>
    <property type="molecule type" value="Genomic_DNA"/>
</dbReference>
<evidence type="ECO:0000256" key="1">
    <source>
        <dbReference type="SAM" id="Coils"/>
    </source>
</evidence>
<feature type="region of interest" description="Disordered" evidence="2">
    <location>
        <begin position="1"/>
        <end position="43"/>
    </location>
</feature>
<feature type="compositionally biased region" description="Pro residues" evidence="2">
    <location>
        <begin position="509"/>
        <end position="520"/>
    </location>
</feature>
<reference evidence="4" key="1">
    <citation type="submission" date="2020-10" db="EMBL/GenBank/DDBJ databases">
        <authorList>
            <person name="Kikuchi T."/>
        </authorList>
    </citation>
    <scope>NUCLEOTIDE SEQUENCE</scope>
    <source>
        <strain evidence="4">NKZ352</strain>
    </source>
</reference>
<dbReference type="Proteomes" id="UP000835052">
    <property type="component" value="Unassembled WGS sequence"/>
</dbReference>
<feature type="compositionally biased region" description="Low complexity" evidence="2">
    <location>
        <begin position="309"/>
        <end position="321"/>
    </location>
</feature>
<dbReference type="InterPro" id="IPR015425">
    <property type="entry name" value="FH2_Formin"/>
</dbReference>
<feature type="compositionally biased region" description="Basic residues" evidence="2">
    <location>
        <begin position="1"/>
        <end position="12"/>
    </location>
</feature>
<gene>
    <name evidence="4" type="ORF">CAUJ_LOCUS4299</name>
</gene>
<feature type="compositionally biased region" description="Pro residues" evidence="2">
    <location>
        <begin position="580"/>
        <end position="591"/>
    </location>
</feature>
<dbReference type="InterPro" id="IPR042201">
    <property type="entry name" value="FH2_Formin_sf"/>
</dbReference>
<keyword evidence="1" id="KW-0175">Coiled coil</keyword>
<dbReference type="PROSITE" id="PS51444">
    <property type="entry name" value="FH2"/>
    <property type="match status" value="1"/>
</dbReference>
<dbReference type="InterPro" id="IPR051412">
    <property type="entry name" value="Formin_Homology_Diaphanous_sf"/>
</dbReference>
<comment type="caution">
    <text evidence="4">The sequence shown here is derived from an EMBL/GenBank/DDBJ whole genome shotgun (WGS) entry which is preliminary data.</text>
</comment>
<feature type="compositionally biased region" description="Polar residues" evidence="2">
    <location>
        <begin position="322"/>
        <end position="331"/>
    </location>
</feature>
<feature type="compositionally biased region" description="Polar residues" evidence="2">
    <location>
        <begin position="385"/>
        <end position="402"/>
    </location>
</feature>
<dbReference type="SUPFAM" id="SSF101447">
    <property type="entry name" value="Formin homology 2 domain (FH2 domain)"/>
    <property type="match status" value="1"/>
</dbReference>
<feature type="domain" description="FH2" evidence="3">
    <location>
        <begin position="624"/>
        <end position="1026"/>
    </location>
</feature>
<feature type="compositionally biased region" description="Pro residues" evidence="2">
    <location>
        <begin position="474"/>
        <end position="483"/>
    </location>
</feature>
<dbReference type="AlphaFoldDB" id="A0A8S1H4L5"/>
<dbReference type="PANTHER" id="PTHR45691:SF15">
    <property type="entry name" value="FH2 DOMAIN-CONTAINING PROTEIN"/>
    <property type="match status" value="1"/>
</dbReference>
<protein>
    <recommendedName>
        <fullName evidence="3">FH2 domain-containing protein</fullName>
    </recommendedName>
</protein>
<feature type="compositionally biased region" description="Polar residues" evidence="2">
    <location>
        <begin position="433"/>
        <end position="458"/>
    </location>
</feature>
<proteinExistence type="predicted"/>
<name>A0A8S1H4L5_9PELO</name>
<dbReference type="Pfam" id="PF02181">
    <property type="entry name" value="FH2"/>
    <property type="match status" value="1"/>
</dbReference>
<dbReference type="PANTHER" id="PTHR45691">
    <property type="entry name" value="PROTEIN DIAPHANOUS"/>
    <property type="match status" value="1"/>
</dbReference>
<feature type="compositionally biased region" description="Pro residues" evidence="2">
    <location>
        <begin position="602"/>
        <end position="616"/>
    </location>
</feature>
<organism evidence="4 5">
    <name type="scientific">Caenorhabditis auriculariae</name>
    <dbReference type="NCBI Taxonomy" id="2777116"/>
    <lineage>
        <taxon>Eukaryota</taxon>
        <taxon>Metazoa</taxon>
        <taxon>Ecdysozoa</taxon>
        <taxon>Nematoda</taxon>
        <taxon>Chromadorea</taxon>
        <taxon>Rhabditida</taxon>
        <taxon>Rhabditina</taxon>
        <taxon>Rhabditomorpha</taxon>
        <taxon>Rhabditoidea</taxon>
        <taxon>Rhabditidae</taxon>
        <taxon>Peloderinae</taxon>
        <taxon>Caenorhabditis</taxon>
    </lineage>
</organism>